<dbReference type="InterPro" id="IPR055401">
    <property type="entry name" value="CEMIP_beta-hel_dom"/>
</dbReference>
<dbReference type="PANTHER" id="PTHR46769:SF2">
    <property type="entry name" value="FIBROCYSTIN-L ISOFORM 2 PRECURSOR-RELATED"/>
    <property type="match status" value="1"/>
</dbReference>
<feature type="domain" description="G8" evidence="4">
    <location>
        <begin position="43"/>
        <end position="165"/>
    </location>
</feature>
<dbReference type="InterPro" id="IPR019316">
    <property type="entry name" value="G8_domain"/>
</dbReference>
<keyword evidence="1 3" id="KW-0732">Signal</keyword>
<dbReference type="Pfam" id="PF24606">
    <property type="entry name" value="CEMIP_beta-hel"/>
    <property type="match status" value="1"/>
</dbReference>
<gene>
    <name evidence="5" type="ORF">EDC25_10230</name>
</gene>
<sequence>MKRLTVLACLFLFAAPLLAGMHIIGQGDVTHTAVADGNWFDPATWQPGVPGDGAVALVPAGRSVTYAGHGDARLRGLLVDGRLAFSPQQSSTLKVDTFEVGMAGELVVGTVATPVDPDAQVRIVFTSGSDIDIGWDPDLLGRGLVAHGRVHIHGARKTVHGKVASDPLAGQTSLVMAEPPQGWRVGDTLVLAGTRYSGWKWDNSISAVRYFGTQDEVLTITSINGATVGFTPALQHDHRSPRPDLKASVANFSRNVRFETENGETAPVHRRGHVMLMHHTDYDVRYAQFHYLGRTDKSVPSFDPDQLPGLTPTSNIRTRYPMHLHFTGLDPAEPPAIVIGNSVFHSPGWGYVHHASNAIFHDNASYDTHGAGFVAETGDEIGSWTRNIAIKAKGNSSFNPKNGVDVESYDIGRTGAGFWFQGRMVRNVGNVAASVNQGYVYLHRGTRVRHFPYRLFPMGDALRRDRQNSPDHPPILNFHDNEAFASTVGLYVVKANPNQGHDIHTHITDFRAWEVRAGAAMEYTSHYLLQGVDIIGNTPEPFRSPAFGIEFGTNATDMVVNGAHIANVPVGVILSKEFTTNDPVSKKQYVTIDVTFDNVPQHYEHLDPEFDRILTGADLVPGRFDIDINNGQMLEYTDSGTAAGVSMPFSGTKTDAIGEQPIPAGTEWTGVTPPVMIHIVSNDGYYRTADGVPYAIVPQYFTSRADGVISKYGLIVRLGPAVEALLGNPWHAWRDAFQRGVLDLSSQRPSAADDVASVAVNGTTLVDVLANDSDPDGDALEIDGFVPPLYGLAWVTEDGRIGYRPDPDYSGEDRIRYWVTDRQGHFVPATVYVGVGGEWIFRNGFETP</sequence>
<keyword evidence="2" id="KW-0325">Glycoprotein</keyword>
<dbReference type="EMBL" id="SMAF01000002">
    <property type="protein sequence ID" value="TCT00666.1"/>
    <property type="molecule type" value="Genomic_DNA"/>
</dbReference>
<evidence type="ECO:0000256" key="1">
    <source>
        <dbReference type="ARBA" id="ARBA00022729"/>
    </source>
</evidence>
<dbReference type="Gene3D" id="2.60.40.2810">
    <property type="match status" value="1"/>
</dbReference>
<evidence type="ECO:0000256" key="3">
    <source>
        <dbReference type="SAM" id="SignalP"/>
    </source>
</evidence>
<feature type="chain" id="PRO_5030100250" evidence="3">
    <location>
        <begin position="20"/>
        <end position="848"/>
    </location>
</feature>
<dbReference type="AlphaFoldDB" id="A0A4S3KSD1"/>
<dbReference type="SMART" id="SM01225">
    <property type="entry name" value="G8"/>
    <property type="match status" value="1"/>
</dbReference>
<evidence type="ECO:0000313" key="6">
    <source>
        <dbReference type="Proteomes" id="UP000294599"/>
    </source>
</evidence>
<organism evidence="5 6">
    <name type="scientific">Pseudofulvimonas gallinarii</name>
    <dbReference type="NCBI Taxonomy" id="634155"/>
    <lineage>
        <taxon>Bacteria</taxon>
        <taxon>Pseudomonadati</taxon>
        <taxon>Pseudomonadota</taxon>
        <taxon>Gammaproteobacteria</taxon>
        <taxon>Lysobacterales</taxon>
        <taxon>Rhodanobacteraceae</taxon>
        <taxon>Pseudofulvimonas</taxon>
    </lineage>
</organism>
<evidence type="ECO:0000259" key="4">
    <source>
        <dbReference type="PROSITE" id="PS51484"/>
    </source>
</evidence>
<dbReference type="InterPro" id="IPR052387">
    <property type="entry name" value="Fibrocystin"/>
</dbReference>
<feature type="signal peptide" evidence="3">
    <location>
        <begin position="1"/>
        <end position="19"/>
    </location>
</feature>
<dbReference type="RefSeq" id="WP_123520969.1">
    <property type="nucleotide sequence ID" value="NZ_JBHLWF010000013.1"/>
</dbReference>
<proteinExistence type="predicted"/>
<dbReference type="PROSITE" id="PS51484">
    <property type="entry name" value="G8"/>
    <property type="match status" value="1"/>
</dbReference>
<dbReference type="Pfam" id="PF17963">
    <property type="entry name" value="Big_9"/>
    <property type="match status" value="1"/>
</dbReference>
<keyword evidence="6" id="KW-1185">Reference proteome</keyword>
<protein>
    <submittedName>
        <fullName evidence="5">G8 domain-containing protein</fullName>
    </submittedName>
</protein>
<evidence type="ECO:0000256" key="2">
    <source>
        <dbReference type="ARBA" id="ARBA00023180"/>
    </source>
</evidence>
<dbReference type="OrthoDB" id="9813456at2"/>
<reference evidence="5 6" key="1">
    <citation type="submission" date="2019-03" db="EMBL/GenBank/DDBJ databases">
        <title>Genomic Encyclopedia of Type Strains, Phase IV (KMG-IV): sequencing the most valuable type-strain genomes for metagenomic binning, comparative biology and taxonomic classification.</title>
        <authorList>
            <person name="Goeker M."/>
        </authorList>
    </citation>
    <scope>NUCLEOTIDE SEQUENCE [LARGE SCALE GENOMIC DNA]</scope>
    <source>
        <strain evidence="5 6">DSM 21944</strain>
    </source>
</reference>
<dbReference type="Pfam" id="PF10162">
    <property type="entry name" value="G8"/>
    <property type="match status" value="1"/>
</dbReference>
<accession>A0A4S3KSD1</accession>
<dbReference type="PANTHER" id="PTHR46769">
    <property type="entry name" value="POLYCYSTIC KIDNEY AND HEPATIC DISEASE 1 (AUTOSOMAL RECESSIVE)-LIKE 1"/>
    <property type="match status" value="1"/>
</dbReference>
<comment type="caution">
    <text evidence="5">The sequence shown here is derived from an EMBL/GenBank/DDBJ whole genome shotgun (WGS) entry which is preliminary data.</text>
</comment>
<name>A0A4S3KSD1_9GAMM</name>
<evidence type="ECO:0000313" key="5">
    <source>
        <dbReference type="EMBL" id="TCT00666.1"/>
    </source>
</evidence>
<dbReference type="Proteomes" id="UP000294599">
    <property type="component" value="Unassembled WGS sequence"/>
</dbReference>